<dbReference type="InterPro" id="IPR015590">
    <property type="entry name" value="Aldehyde_DH_dom"/>
</dbReference>
<dbReference type="PANTHER" id="PTHR43353:SF3">
    <property type="entry name" value="ALDEHYDE DEHYDROGENASE-RELATED"/>
    <property type="match status" value="1"/>
</dbReference>
<protein>
    <recommendedName>
        <fullName evidence="5">2,5-dioxovalerate dehydrogenase</fullName>
        <ecNumber evidence="5">1.2.1.26</ecNumber>
    </recommendedName>
</protein>
<dbReference type="GO" id="GO:0047533">
    <property type="term" value="F:2,5-dioxovalerate dehydrogenase (NADP+) activity"/>
    <property type="evidence" value="ECO:0007669"/>
    <property type="project" value="UniProtKB-EC"/>
</dbReference>
<dbReference type="InterPro" id="IPR000600">
    <property type="entry name" value="ROK"/>
</dbReference>
<comment type="catalytic activity">
    <reaction evidence="3">
        <text>2,5-dioxopentanoate + NAD(+) + H2O = 2-oxoglutarate + NADH + 2 H(+)</text>
        <dbReference type="Rhea" id="RHEA:47152"/>
        <dbReference type="ChEBI" id="CHEBI:15377"/>
        <dbReference type="ChEBI" id="CHEBI:15378"/>
        <dbReference type="ChEBI" id="CHEBI:16810"/>
        <dbReference type="ChEBI" id="CHEBI:57540"/>
        <dbReference type="ChEBI" id="CHEBI:57945"/>
        <dbReference type="ChEBI" id="CHEBI:58136"/>
    </reaction>
</comment>
<dbReference type="EMBL" id="RBSV01000028">
    <property type="protein sequence ID" value="RMS88901.1"/>
    <property type="molecule type" value="Genomic_DNA"/>
</dbReference>
<dbReference type="CDD" id="cd23763">
    <property type="entry name" value="ASKHA_ATPase_ROK"/>
    <property type="match status" value="1"/>
</dbReference>
<comment type="catalytic activity">
    <reaction evidence="4">
        <text>2,5-dioxopentanoate + NADP(+) + H2O = 2-oxoglutarate + NADPH + 2 H(+)</text>
        <dbReference type="Rhea" id="RHEA:11296"/>
        <dbReference type="ChEBI" id="CHEBI:15377"/>
        <dbReference type="ChEBI" id="CHEBI:15378"/>
        <dbReference type="ChEBI" id="CHEBI:16810"/>
        <dbReference type="ChEBI" id="CHEBI:57783"/>
        <dbReference type="ChEBI" id="CHEBI:58136"/>
        <dbReference type="ChEBI" id="CHEBI:58349"/>
        <dbReference type="EC" id="1.2.1.26"/>
    </reaction>
</comment>
<dbReference type="Proteomes" id="UP000268887">
    <property type="component" value="Unassembled WGS sequence"/>
</dbReference>
<evidence type="ECO:0000256" key="1">
    <source>
        <dbReference type="ARBA" id="ARBA00009986"/>
    </source>
</evidence>
<evidence type="ECO:0000256" key="5">
    <source>
        <dbReference type="ARBA" id="ARBA00067023"/>
    </source>
</evidence>
<dbReference type="Pfam" id="PF00171">
    <property type="entry name" value="Aldedh"/>
    <property type="match status" value="1"/>
</dbReference>
<evidence type="ECO:0000256" key="4">
    <source>
        <dbReference type="ARBA" id="ARBA00051918"/>
    </source>
</evidence>
<evidence type="ECO:0000256" key="3">
    <source>
        <dbReference type="ARBA" id="ARBA00050769"/>
    </source>
</evidence>
<evidence type="ECO:0000256" key="2">
    <source>
        <dbReference type="ARBA" id="ARBA00023002"/>
    </source>
</evidence>
<dbReference type="Gene3D" id="3.30.420.40">
    <property type="match status" value="1"/>
</dbReference>
<reference evidence="7 8" key="1">
    <citation type="submission" date="2018-08" db="EMBL/GenBank/DDBJ databases">
        <title>Recombination of ecologically and evolutionarily significant loci maintains genetic cohesion in the Pseudomonas syringae species complex.</title>
        <authorList>
            <person name="Dillon M."/>
            <person name="Thakur S."/>
            <person name="Almeida R.N.D."/>
            <person name="Weir B.S."/>
            <person name="Guttman D.S."/>
        </authorList>
    </citation>
    <scope>NUCLEOTIDE SEQUENCE [LARGE SCALE GENOMIC DNA]</scope>
    <source>
        <strain evidence="7 8">ICMP 13927</strain>
    </source>
</reference>
<sequence>MPNILGQNFIAGGRSALGQSLQKSLDATTGEELPYSFHQATDGEIDAAALAAKAAFPEFRQLSPARGADFLDAIADELDQLDDDFVAIVCQETALPQARIQGERGRTSGQMRLFAKVLRRGDFVGARIDLALPDRKPLPRVDLRQYRIGVGPVAVFGASNFPLAFSTAGGDTAAALAAGCPVVFKAHSGHMATADLVASAIIRAAERTQMPKGVFNMIFGNGVGEGLVKHPAIQAVGFTGSLNGGNALCKMAAERPQPIPVFAEMSSINPVVLLPGALQARGETVAKELAGSVVMGAGQFCTNPGVVMGLRSPAFSTFVEQLTEQMGSQAPQTMLNAGGLRSYSKGVEHLLSHPGVTHLAGKPQEGKQAQAQLFKADVSLLLNGDQLLQEEVFGPTTLIIEVADDAQLKDALQALRGQLTATVIGEPADLSQYSWLQPILEERFGMPVWLENNATTAAIGESLVGVGAWASNFIYLSFNFGFGAGVVINGKPYFGSHGNAGEITLYNDEESINRPALRYLLDELHQNGVQVDSIEDLRLRFDPDWPGVDTWLARVKPTLDRLVNALAGLFDPQAVVFGGQLPPELGRRLIAATAFWGAHRYNAPPPRPQLLLSETNGDAAAIGAALVPLKERFFV</sequence>
<dbReference type="InterPro" id="IPR044151">
    <property type="entry name" value="ALDH_KGSADH"/>
</dbReference>
<dbReference type="AlphaFoldDB" id="A0A3M5GRY9"/>
<dbReference type="InterPro" id="IPR043129">
    <property type="entry name" value="ATPase_NBD"/>
</dbReference>
<dbReference type="PANTHER" id="PTHR43353">
    <property type="entry name" value="SUCCINATE-SEMIALDEHYDE DEHYDROGENASE, MITOCHONDRIAL"/>
    <property type="match status" value="1"/>
</dbReference>
<evidence type="ECO:0000259" key="6">
    <source>
        <dbReference type="Pfam" id="PF00171"/>
    </source>
</evidence>
<dbReference type="Gene3D" id="3.40.605.10">
    <property type="entry name" value="Aldehyde Dehydrogenase, Chain A, domain 1"/>
    <property type="match status" value="1"/>
</dbReference>
<feature type="domain" description="Aldehyde dehydrogenase" evidence="6">
    <location>
        <begin position="31"/>
        <end position="426"/>
    </location>
</feature>
<comment type="caution">
    <text evidence="7">The sequence shown here is derived from an EMBL/GenBank/DDBJ whole genome shotgun (WGS) entry which is preliminary data.</text>
</comment>
<gene>
    <name evidence="7" type="ORF">ALP60_01777</name>
</gene>
<dbReference type="Pfam" id="PF00480">
    <property type="entry name" value="ROK"/>
    <property type="match status" value="1"/>
</dbReference>
<dbReference type="InterPro" id="IPR016162">
    <property type="entry name" value="Ald_DH_N"/>
</dbReference>
<evidence type="ECO:0000313" key="7">
    <source>
        <dbReference type="EMBL" id="RMS88901.1"/>
    </source>
</evidence>
<dbReference type="InterPro" id="IPR016163">
    <property type="entry name" value="Ald_DH_C"/>
</dbReference>
<dbReference type="FunFam" id="3.40.605.10:FF:000037">
    <property type="entry name" value="NADP-dependent fatty aldehyde dehydrogenase"/>
    <property type="match status" value="1"/>
</dbReference>
<dbReference type="CDD" id="cd07129">
    <property type="entry name" value="ALDH_KGSADH"/>
    <property type="match status" value="1"/>
</dbReference>
<dbReference type="SUPFAM" id="SSF53720">
    <property type="entry name" value="ALDH-like"/>
    <property type="match status" value="1"/>
</dbReference>
<dbReference type="EC" id="1.2.1.26" evidence="5"/>
<proteinExistence type="inferred from homology"/>
<evidence type="ECO:0000313" key="8">
    <source>
        <dbReference type="Proteomes" id="UP000268887"/>
    </source>
</evidence>
<dbReference type="SUPFAM" id="SSF53067">
    <property type="entry name" value="Actin-like ATPase domain"/>
    <property type="match status" value="1"/>
</dbReference>
<dbReference type="InterPro" id="IPR016161">
    <property type="entry name" value="Ald_DH/histidinol_DH"/>
</dbReference>
<name>A0A3M5GRY9_PSESS</name>
<dbReference type="Gene3D" id="3.40.309.10">
    <property type="entry name" value="Aldehyde Dehydrogenase, Chain A, domain 2"/>
    <property type="match status" value="1"/>
</dbReference>
<accession>A0A3M5GRY9</accession>
<comment type="similarity">
    <text evidence="1">Belongs to the aldehyde dehydrogenase family.</text>
</comment>
<keyword evidence="2" id="KW-0560">Oxidoreductase</keyword>
<organism evidence="7 8">
    <name type="scientific">Pseudomonas savastanoi</name>
    <name type="common">Pseudomonas syringae pv. savastanoi</name>
    <dbReference type="NCBI Taxonomy" id="29438"/>
    <lineage>
        <taxon>Bacteria</taxon>
        <taxon>Pseudomonadati</taxon>
        <taxon>Pseudomonadota</taxon>
        <taxon>Gammaproteobacteria</taxon>
        <taxon>Pseudomonadales</taxon>
        <taxon>Pseudomonadaceae</taxon>
        <taxon>Pseudomonas</taxon>
    </lineage>
</organism>
<dbReference type="InterPro" id="IPR050740">
    <property type="entry name" value="Aldehyde_DH_Superfamily"/>
</dbReference>